<gene>
    <name evidence="3" type="ORF">QCA50_016936</name>
</gene>
<evidence type="ECO:0000313" key="4">
    <source>
        <dbReference type="Proteomes" id="UP001385951"/>
    </source>
</evidence>
<accession>A0AAW0FTH1</accession>
<evidence type="ECO:0000256" key="1">
    <source>
        <dbReference type="SAM" id="MobiDB-lite"/>
    </source>
</evidence>
<keyword evidence="2" id="KW-0472">Membrane</keyword>
<protein>
    <submittedName>
        <fullName evidence="3">Uncharacterized protein</fullName>
    </submittedName>
</protein>
<organism evidence="3 4">
    <name type="scientific">Cerrena zonata</name>
    <dbReference type="NCBI Taxonomy" id="2478898"/>
    <lineage>
        <taxon>Eukaryota</taxon>
        <taxon>Fungi</taxon>
        <taxon>Dikarya</taxon>
        <taxon>Basidiomycota</taxon>
        <taxon>Agaricomycotina</taxon>
        <taxon>Agaricomycetes</taxon>
        <taxon>Polyporales</taxon>
        <taxon>Cerrenaceae</taxon>
        <taxon>Cerrena</taxon>
    </lineage>
</organism>
<evidence type="ECO:0000256" key="2">
    <source>
        <dbReference type="SAM" id="Phobius"/>
    </source>
</evidence>
<feature type="transmembrane region" description="Helical" evidence="2">
    <location>
        <begin position="99"/>
        <end position="120"/>
    </location>
</feature>
<dbReference type="AlphaFoldDB" id="A0AAW0FTH1"/>
<feature type="compositionally biased region" description="Basic and acidic residues" evidence="1">
    <location>
        <begin position="194"/>
        <end position="206"/>
    </location>
</feature>
<name>A0AAW0FTH1_9APHY</name>
<keyword evidence="2" id="KW-1133">Transmembrane helix</keyword>
<feature type="transmembrane region" description="Helical" evidence="2">
    <location>
        <begin position="140"/>
        <end position="158"/>
    </location>
</feature>
<dbReference type="EMBL" id="JASBNA010000053">
    <property type="protein sequence ID" value="KAK7679990.1"/>
    <property type="molecule type" value="Genomic_DNA"/>
</dbReference>
<dbReference type="Proteomes" id="UP001385951">
    <property type="component" value="Unassembled WGS sequence"/>
</dbReference>
<feature type="transmembrane region" description="Helical" evidence="2">
    <location>
        <begin position="57"/>
        <end position="79"/>
    </location>
</feature>
<keyword evidence="2" id="KW-0812">Transmembrane</keyword>
<proteinExistence type="predicted"/>
<evidence type="ECO:0000313" key="3">
    <source>
        <dbReference type="EMBL" id="KAK7679990.1"/>
    </source>
</evidence>
<keyword evidence="4" id="KW-1185">Reference proteome</keyword>
<reference evidence="3 4" key="1">
    <citation type="submission" date="2022-09" db="EMBL/GenBank/DDBJ databases">
        <authorList>
            <person name="Palmer J.M."/>
        </authorList>
    </citation>
    <scope>NUCLEOTIDE SEQUENCE [LARGE SCALE GENOMIC DNA]</scope>
    <source>
        <strain evidence="3 4">DSM 7382</strain>
    </source>
</reference>
<feature type="region of interest" description="Disordered" evidence="1">
    <location>
        <begin position="193"/>
        <end position="213"/>
    </location>
</feature>
<comment type="caution">
    <text evidence="3">The sequence shown here is derived from an EMBL/GenBank/DDBJ whole genome shotgun (WGS) entry which is preliminary data.</text>
</comment>
<sequence>MVALVWSASYGFTPSIRYQFSPNGHNTLPLVYICVTQSFQWVPSEIVILDPLPLPSIMYFSLTLLLHVTLTGLIILRLWKCETELRAVLGDGHGKHYNAISAVFAESAFMNVGCSTLLLASSLSEPSQTSAMNLNSTFQIWMAITPAVQACANYLIVYRGARGFYGSWSNNVSIPKVSTDVFASSEALANEYDGPDHTIRSRRTSDDSESSIV</sequence>